<evidence type="ECO:0000259" key="5">
    <source>
        <dbReference type="SMART" id="SM00198"/>
    </source>
</evidence>
<dbReference type="GO" id="GO:0036064">
    <property type="term" value="C:ciliary basal body"/>
    <property type="evidence" value="ECO:0007669"/>
    <property type="project" value="TreeGrafter"/>
</dbReference>
<dbReference type="AlphaFoldDB" id="A0A5E4QY21"/>
<dbReference type="GO" id="GO:0036158">
    <property type="term" value="P:outer dynein arm assembly"/>
    <property type="evidence" value="ECO:0007669"/>
    <property type="project" value="InterPro"/>
</dbReference>
<keyword evidence="7" id="KW-1185">Reference proteome</keyword>
<dbReference type="PRINTS" id="PR00838">
    <property type="entry name" value="V5ALLERGEN"/>
</dbReference>
<evidence type="ECO:0000256" key="3">
    <source>
        <dbReference type="SAM" id="Coils"/>
    </source>
</evidence>
<dbReference type="SUPFAM" id="SSF55797">
    <property type="entry name" value="PR-1-like"/>
    <property type="match status" value="1"/>
</dbReference>
<reference evidence="6 7" key="1">
    <citation type="submission" date="2017-07" db="EMBL/GenBank/DDBJ databases">
        <authorList>
            <person name="Talla V."/>
            <person name="Backstrom N."/>
        </authorList>
    </citation>
    <scope>NUCLEOTIDE SEQUENCE [LARGE SCALE GENOMIC DNA]</scope>
</reference>
<dbReference type="InterPro" id="IPR002413">
    <property type="entry name" value="V5_allergen-like"/>
</dbReference>
<evidence type="ECO:0000313" key="7">
    <source>
        <dbReference type="Proteomes" id="UP000324832"/>
    </source>
</evidence>
<dbReference type="Gene3D" id="3.40.33.10">
    <property type="entry name" value="CAP"/>
    <property type="match status" value="1"/>
</dbReference>
<evidence type="ECO:0000256" key="1">
    <source>
        <dbReference type="ARBA" id="ARBA00004613"/>
    </source>
</evidence>
<accession>A0A5E4QY21</accession>
<dbReference type="InterPro" id="IPR001283">
    <property type="entry name" value="CRISP-related"/>
</dbReference>
<dbReference type="SMART" id="SM00198">
    <property type="entry name" value="SCP"/>
    <property type="match status" value="1"/>
</dbReference>
<dbReference type="InterPro" id="IPR014044">
    <property type="entry name" value="CAP_dom"/>
</dbReference>
<dbReference type="EMBL" id="FZQP02006477">
    <property type="protein sequence ID" value="VVD02959.1"/>
    <property type="molecule type" value="Genomic_DNA"/>
</dbReference>
<dbReference type="PANTHER" id="PTHR46518:SF1">
    <property type="entry name" value="OUTER DYNEIN ARM-DOCKING COMPLEX SUBUNIT 3"/>
    <property type="match status" value="1"/>
</dbReference>
<dbReference type="Pfam" id="PF00188">
    <property type="entry name" value="CAP"/>
    <property type="match status" value="1"/>
</dbReference>
<dbReference type="InterPro" id="IPR033192">
    <property type="entry name" value="ODAD3"/>
</dbReference>
<dbReference type="GO" id="GO:0005576">
    <property type="term" value="C:extracellular region"/>
    <property type="evidence" value="ECO:0007669"/>
    <property type="project" value="UniProtKB-SubCell"/>
</dbReference>
<dbReference type="GO" id="GO:0035253">
    <property type="term" value="C:ciliary rootlet"/>
    <property type="evidence" value="ECO:0007669"/>
    <property type="project" value="TreeGrafter"/>
</dbReference>
<keyword evidence="3" id="KW-0175">Coiled coil</keyword>
<protein>
    <recommendedName>
        <fullName evidence="5">SCP domain-containing protein</fullName>
    </recommendedName>
</protein>
<evidence type="ECO:0000256" key="2">
    <source>
        <dbReference type="ARBA" id="ARBA00022525"/>
    </source>
</evidence>
<evidence type="ECO:0000313" key="6">
    <source>
        <dbReference type="EMBL" id="VVD02959.1"/>
    </source>
</evidence>
<gene>
    <name evidence="6" type="ORF">LSINAPIS_LOCUS13057</name>
</gene>
<comment type="subcellular location">
    <subcellularLocation>
        <location evidence="1">Secreted</location>
    </subcellularLocation>
</comment>
<dbReference type="GO" id="GO:0097542">
    <property type="term" value="C:ciliary tip"/>
    <property type="evidence" value="ECO:0007669"/>
    <property type="project" value="TreeGrafter"/>
</dbReference>
<dbReference type="CDD" id="cd05380">
    <property type="entry name" value="CAP_euk"/>
    <property type="match status" value="1"/>
</dbReference>
<feature type="coiled-coil region" evidence="3">
    <location>
        <begin position="325"/>
        <end position="352"/>
    </location>
</feature>
<evidence type="ECO:0000256" key="4">
    <source>
        <dbReference type="SAM" id="MobiDB-lite"/>
    </source>
</evidence>
<name>A0A5E4QY21_9NEOP</name>
<sequence length="837" mass="96824">MCLAKDKQSPRLFASGMTMWMRYQMLLLHNRNRDNIAMGLEAGQPPATNMRKMYWDYELEEMAEIWARQCQKRHDECRNTIRYNVLQNMDVRPLAPRVTEAQLLADAVGAWFSGSRMLNPDHVWSFRLSNCSAPGGCNAHWYSAAAWASTWRVGCSQALCKASKRACANYRKRRTLADTTNSTRTSNKLNLVSRTKYSSSEYNSFDDLDTTKLNQQVNGSPLHRGTYRQNQKEDKDQEPHILAFTFCNYGPAGNIEGFPIYDTGTTCTNCPQGTHCGDRTHRGLCTVAAKVRIHGMQDESWVIKDKINQYRGLIRLYERDRKIHEGDLTKQKRRYSRDIRQLRKEINVKRDELGVAVYGDKQFLRNAFQEHRRLQLTYMNSQADKVLESIHQENFNKRKQLDRIRYTKKKKMEKFRLAQLEAAELRDRLLFEVGGKLPAEKKEQAVANYVQRASIKKNAALAIKVMYKKILDILKKDSSYFTVVLEALKLDCRAQGKCLMGATEMGQLAMEYLDDRKYEFSMLEQEIKTNMKERNRTLKLARREIAYLTNSFPNLIRKEEATNLDDLYEDEDAASKHSVHWELEEVTGICKRLQRATLVPSFDRILLRLQEQTYQSERLMMQLTLNSTKRDALIEDRKHAVLMLDTLKNVGQESTAEYVKIKKQLKAEIDAEYKEEKNLTRALDEKGKLIIEMKTSLQQINQLLSSVGAPNAPRPDTVPQAIKYAVEDQIQPIPDLESDFDKLILVARQKLTVLMNAVSKMDVGPEVRLYANSFYHNILARTMRDNYKDEVLAEGGLIEFEMEDPNVPSHAVIKLRSKQLVEAQVSEFDVPDEPRKK</sequence>
<proteinExistence type="predicted"/>
<dbReference type="InterPro" id="IPR035940">
    <property type="entry name" value="CAP_sf"/>
</dbReference>
<organism evidence="6 7">
    <name type="scientific">Leptidea sinapis</name>
    <dbReference type="NCBI Taxonomy" id="189913"/>
    <lineage>
        <taxon>Eukaryota</taxon>
        <taxon>Metazoa</taxon>
        <taxon>Ecdysozoa</taxon>
        <taxon>Arthropoda</taxon>
        <taxon>Hexapoda</taxon>
        <taxon>Insecta</taxon>
        <taxon>Pterygota</taxon>
        <taxon>Neoptera</taxon>
        <taxon>Endopterygota</taxon>
        <taxon>Lepidoptera</taxon>
        <taxon>Glossata</taxon>
        <taxon>Ditrysia</taxon>
        <taxon>Papilionoidea</taxon>
        <taxon>Pieridae</taxon>
        <taxon>Dismorphiinae</taxon>
        <taxon>Leptidea</taxon>
    </lineage>
</organism>
<feature type="region of interest" description="Disordered" evidence="4">
    <location>
        <begin position="216"/>
        <end position="236"/>
    </location>
</feature>
<dbReference type="GO" id="GO:0003341">
    <property type="term" value="P:cilium movement"/>
    <property type="evidence" value="ECO:0007669"/>
    <property type="project" value="InterPro"/>
</dbReference>
<feature type="domain" description="SCP" evidence="5">
    <location>
        <begin position="22"/>
        <end position="177"/>
    </location>
</feature>
<dbReference type="PANTHER" id="PTHR46518">
    <property type="entry name" value="COILED-COIL DOMAIN-CONTAINING PROTEIN 151"/>
    <property type="match status" value="1"/>
</dbReference>
<dbReference type="Proteomes" id="UP000324832">
    <property type="component" value="Unassembled WGS sequence"/>
</dbReference>
<dbReference type="PRINTS" id="PR00837">
    <property type="entry name" value="V5TPXLIKE"/>
</dbReference>
<keyword evidence="2" id="KW-0964">Secreted</keyword>